<comment type="caution">
    <text evidence="5">The sequence shown here is derived from an EMBL/GenBank/DDBJ whole genome shotgun (WGS) entry which is preliminary data.</text>
</comment>
<protein>
    <submittedName>
        <fullName evidence="5">Uncharacterized protein</fullName>
    </submittedName>
</protein>
<keyword evidence="4" id="KW-0067">ATP-binding</keyword>
<proteinExistence type="predicted"/>
<dbReference type="Proteomes" id="UP001415857">
    <property type="component" value="Unassembled WGS sequence"/>
</dbReference>
<dbReference type="GO" id="GO:0005524">
    <property type="term" value="F:ATP binding"/>
    <property type="evidence" value="ECO:0007669"/>
    <property type="project" value="UniProtKB-KW"/>
</dbReference>
<sequence length="114" mass="13224">MQYLPEYAWKLYERSNILDLIDPKMQEDGFMEKDLLQTIHVAFLCLQPHPNMRPPMSEVVAMLTCKAEMVGTPMKPAFLDRRRKNEENFSWDIISEAFPSPLRSDSPSLPPLAK</sequence>
<dbReference type="SUPFAM" id="SSF56112">
    <property type="entry name" value="Protein kinase-like (PK-like)"/>
    <property type="match status" value="1"/>
</dbReference>
<dbReference type="GO" id="GO:0016301">
    <property type="term" value="F:kinase activity"/>
    <property type="evidence" value="ECO:0007669"/>
    <property type="project" value="UniProtKB-KW"/>
</dbReference>
<organism evidence="5 6">
    <name type="scientific">Liquidambar formosana</name>
    <name type="common">Formosan gum</name>
    <dbReference type="NCBI Taxonomy" id="63359"/>
    <lineage>
        <taxon>Eukaryota</taxon>
        <taxon>Viridiplantae</taxon>
        <taxon>Streptophyta</taxon>
        <taxon>Embryophyta</taxon>
        <taxon>Tracheophyta</taxon>
        <taxon>Spermatophyta</taxon>
        <taxon>Magnoliopsida</taxon>
        <taxon>eudicotyledons</taxon>
        <taxon>Gunneridae</taxon>
        <taxon>Pentapetalae</taxon>
        <taxon>Saxifragales</taxon>
        <taxon>Altingiaceae</taxon>
        <taxon>Liquidambar</taxon>
    </lineage>
</organism>
<keyword evidence="6" id="KW-1185">Reference proteome</keyword>
<evidence type="ECO:0000313" key="5">
    <source>
        <dbReference type="EMBL" id="KAK9274825.1"/>
    </source>
</evidence>
<dbReference type="EMBL" id="JBBPBK010000011">
    <property type="protein sequence ID" value="KAK9274825.1"/>
    <property type="molecule type" value="Genomic_DNA"/>
</dbReference>
<dbReference type="InterPro" id="IPR052059">
    <property type="entry name" value="CR_Ser/Thr_kinase"/>
</dbReference>
<evidence type="ECO:0000256" key="2">
    <source>
        <dbReference type="ARBA" id="ARBA00022741"/>
    </source>
</evidence>
<keyword evidence="3" id="KW-0418">Kinase</keyword>
<reference evidence="5 6" key="1">
    <citation type="journal article" date="2024" name="Plant J.">
        <title>Genome sequences and population genomics reveal climatic adaptation and genomic divergence between two closely related sweetgum species.</title>
        <authorList>
            <person name="Xu W.Q."/>
            <person name="Ren C.Q."/>
            <person name="Zhang X.Y."/>
            <person name="Comes H.P."/>
            <person name="Liu X.H."/>
            <person name="Li Y.G."/>
            <person name="Kettle C.J."/>
            <person name="Jalonen R."/>
            <person name="Gaisberger H."/>
            <person name="Ma Y.Z."/>
            <person name="Qiu Y.X."/>
        </authorList>
    </citation>
    <scope>NUCLEOTIDE SEQUENCE [LARGE SCALE GENOMIC DNA]</scope>
    <source>
        <strain evidence="5">Hangzhou</strain>
    </source>
</reference>
<name>A0AAP0WQM7_LIQFO</name>
<evidence type="ECO:0000256" key="4">
    <source>
        <dbReference type="ARBA" id="ARBA00022840"/>
    </source>
</evidence>
<dbReference type="Gene3D" id="1.10.510.10">
    <property type="entry name" value="Transferase(Phosphotransferase) domain 1"/>
    <property type="match status" value="1"/>
</dbReference>
<accession>A0AAP0WQM7</accession>
<keyword evidence="1" id="KW-0808">Transferase</keyword>
<dbReference type="InterPro" id="IPR011009">
    <property type="entry name" value="Kinase-like_dom_sf"/>
</dbReference>
<gene>
    <name evidence="5" type="ORF">L1049_022077</name>
</gene>
<keyword evidence="2" id="KW-0547">Nucleotide-binding</keyword>
<evidence type="ECO:0000313" key="6">
    <source>
        <dbReference type="Proteomes" id="UP001415857"/>
    </source>
</evidence>
<dbReference type="AlphaFoldDB" id="A0AAP0WQM7"/>
<evidence type="ECO:0000256" key="3">
    <source>
        <dbReference type="ARBA" id="ARBA00022777"/>
    </source>
</evidence>
<evidence type="ECO:0000256" key="1">
    <source>
        <dbReference type="ARBA" id="ARBA00022679"/>
    </source>
</evidence>
<dbReference type="PANTHER" id="PTHR47973">
    <property type="entry name" value="CYSTEINE-RICH RECEPTOR-LIKE PROTEIN KINASE 3"/>
    <property type="match status" value="1"/>
</dbReference>